<evidence type="ECO:0000313" key="5">
    <source>
        <dbReference type="Proteomes" id="UP000036850"/>
    </source>
</evidence>
<dbReference type="GO" id="GO:0005524">
    <property type="term" value="F:ATP binding"/>
    <property type="evidence" value="ECO:0007669"/>
    <property type="project" value="InterPro"/>
</dbReference>
<evidence type="ECO:0000313" key="4">
    <source>
        <dbReference type="EMBL" id="KNC65026.1"/>
    </source>
</evidence>
<dbReference type="EMBL" id="LFZX01000439">
    <property type="protein sequence ID" value="KNC65026.1"/>
    <property type="molecule type" value="Genomic_DNA"/>
</dbReference>
<dbReference type="PATRIC" id="fig|43658.6.peg.4638"/>
<dbReference type="InterPro" id="IPR049730">
    <property type="entry name" value="SNF2/RAD54-like_C"/>
</dbReference>
<organism evidence="4 5">
    <name type="scientific">Pseudoalteromonas rubra</name>
    <dbReference type="NCBI Taxonomy" id="43658"/>
    <lineage>
        <taxon>Bacteria</taxon>
        <taxon>Pseudomonadati</taxon>
        <taxon>Pseudomonadota</taxon>
        <taxon>Gammaproteobacteria</taxon>
        <taxon>Alteromonadales</taxon>
        <taxon>Pseudoalteromonadaceae</taxon>
        <taxon>Pseudoalteromonas</taxon>
    </lineage>
</organism>
<feature type="domain" description="Helicase C-terminal" evidence="3">
    <location>
        <begin position="128"/>
        <end position="286"/>
    </location>
</feature>
<evidence type="ECO:0000259" key="3">
    <source>
        <dbReference type="PROSITE" id="PS51194"/>
    </source>
</evidence>
<reference evidence="5" key="1">
    <citation type="submission" date="2015-07" db="EMBL/GenBank/DDBJ databases">
        <title>Draft genome sequence of a Pseudoalteromonas rubra strain, OCN096, isolated from Kaneohe Bay, Oahu, Hawaii.</title>
        <authorList>
            <person name="Beurmann S."/>
            <person name="Ushijima B."/>
            <person name="Belcaid M."/>
            <person name="Callahan S.M."/>
            <person name="Aeby G.S."/>
        </authorList>
    </citation>
    <scope>NUCLEOTIDE SEQUENCE [LARGE SCALE GENOMIC DNA]</scope>
    <source>
        <strain evidence="5">OCN096</strain>
    </source>
</reference>
<protein>
    <submittedName>
        <fullName evidence="4">Helicase</fullName>
    </submittedName>
</protein>
<dbReference type="SUPFAM" id="SSF52540">
    <property type="entry name" value="P-loop containing nucleoside triphosphate hydrolases"/>
    <property type="match status" value="1"/>
</dbReference>
<keyword evidence="2 4" id="KW-0067">ATP-binding</keyword>
<keyword evidence="2 4" id="KW-0547">Nucleotide-binding</keyword>
<comment type="caution">
    <text evidence="4">The sequence shown here is derived from an EMBL/GenBank/DDBJ whole genome shotgun (WGS) entry which is preliminary data.</text>
</comment>
<accession>A0A0L0EKU5</accession>
<name>A0A0L0EKU5_9GAMM</name>
<keyword evidence="1" id="KW-0378">Hydrolase</keyword>
<dbReference type="GO" id="GO:0004386">
    <property type="term" value="F:helicase activity"/>
    <property type="evidence" value="ECO:0007669"/>
    <property type="project" value="UniProtKB-KW"/>
</dbReference>
<proteinExistence type="predicted"/>
<dbReference type="FunFam" id="3.40.50.300:FF:000533">
    <property type="entry name" value="Helicase, Snf2 family"/>
    <property type="match status" value="1"/>
</dbReference>
<dbReference type="AlphaFoldDB" id="A0A0L0EKU5"/>
<dbReference type="Proteomes" id="UP000036850">
    <property type="component" value="Unassembled WGS sequence"/>
</dbReference>
<dbReference type="InterPro" id="IPR027417">
    <property type="entry name" value="P-loop_NTPase"/>
</dbReference>
<dbReference type="PANTHER" id="PTHR10799">
    <property type="entry name" value="SNF2/RAD54 HELICASE FAMILY"/>
    <property type="match status" value="1"/>
</dbReference>
<dbReference type="Gene3D" id="3.40.50.300">
    <property type="entry name" value="P-loop containing nucleotide triphosphate hydrolases"/>
    <property type="match status" value="1"/>
</dbReference>
<evidence type="ECO:0000256" key="1">
    <source>
        <dbReference type="ARBA" id="ARBA00022801"/>
    </source>
</evidence>
<dbReference type="Pfam" id="PF00176">
    <property type="entry name" value="SNF2-rel_dom"/>
    <property type="match status" value="1"/>
</dbReference>
<dbReference type="InterPro" id="IPR001650">
    <property type="entry name" value="Helicase_C-like"/>
</dbReference>
<dbReference type="SMART" id="SM00490">
    <property type="entry name" value="HELICc"/>
    <property type="match status" value="1"/>
</dbReference>
<gene>
    <name evidence="4" type="ORF">AC626_25745</name>
</gene>
<keyword evidence="2 4" id="KW-0347">Helicase</keyword>
<dbReference type="InterPro" id="IPR000330">
    <property type="entry name" value="SNF2_N"/>
</dbReference>
<evidence type="ECO:0000256" key="2">
    <source>
        <dbReference type="ARBA" id="ARBA00022806"/>
    </source>
</evidence>
<dbReference type="GO" id="GO:0016787">
    <property type="term" value="F:hydrolase activity"/>
    <property type="evidence" value="ECO:0007669"/>
    <property type="project" value="UniProtKB-KW"/>
</dbReference>
<feature type="non-terminal residue" evidence="4">
    <location>
        <position position="1"/>
    </location>
</feature>
<dbReference type="PROSITE" id="PS51194">
    <property type="entry name" value="HELICASE_CTER"/>
    <property type="match status" value="1"/>
</dbReference>
<sequence>GNLKRFNARFAQPMENAEQDKLAAHKARQSLKQLVKPFILRRLKSQVLTELPEKTEINLTVSLSEDEMTFYEALRQHAIDQIMESSSTSSAAEQRIKMLAELTKLRQACCHPQLVMAESTLPSSKLEALSELLSELRQNNHKALIFSQFVGHLQIIKNLLEQSNVPYQYLDGSTPAAQRQERVNAFQHGNGEVFLISLKAGGSGLNLTAADYVIHMDPWWNPAVEAQASDRAHRMGQQRPVTIYRLIAKNTIEEKIVALHQHKRDLADQLLAGNEQASKLSVEDMLNLLKETF</sequence>
<dbReference type="Pfam" id="PF00271">
    <property type="entry name" value="Helicase_C"/>
    <property type="match status" value="1"/>
</dbReference>
<dbReference type="CDD" id="cd18793">
    <property type="entry name" value="SF2_C_SNF"/>
    <property type="match status" value="1"/>
</dbReference>